<sequence>MLVSDRGAHCGQCLVGHFGRGSGAGPPRPRTPGKRLYLLRHGGKEWLDEDRHSRIAVETRMGHEVAGVEGLYSHVALTLEQEIADSLQSRWLRRSWSAR</sequence>
<accession>A0A6A0AP75</accession>
<evidence type="ECO:0000313" key="1">
    <source>
        <dbReference type="EMBL" id="GFH34796.1"/>
    </source>
</evidence>
<gene>
    <name evidence="1" type="ORF">SCWH03_10100</name>
</gene>
<evidence type="ECO:0000313" key="2">
    <source>
        <dbReference type="Proteomes" id="UP000484988"/>
    </source>
</evidence>
<proteinExistence type="predicted"/>
<reference evidence="1 2" key="1">
    <citation type="submission" date="2020-02" db="EMBL/GenBank/DDBJ databases">
        <title>Whole Genome Shotgun Sequence of Streptomyces sp. strain CWH03.</title>
        <authorList>
            <person name="Dohra H."/>
            <person name="Kodani S."/>
            <person name="Yamamura H."/>
        </authorList>
    </citation>
    <scope>NUCLEOTIDE SEQUENCE [LARGE SCALE GENOMIC DNA]</scope>
    <source>
        <strain evidence="1 2">CWH03</strain>
    </source>
</reference>
<dbReference type="AlphaFoldDB" id="A0A6A0AP75"/>
<dbReference type="EMBL" id="BLLG01000002">
    <property type="protein sequence ID" value="GFH34796.1"/>
    <property type="molecule type" value="Genomic_DNA"/>
</dbReference>
<dbReference type="Proteomes" id="UP000484988">
    <property type="component" value="Unassembled WGS sequence"/>
</dbReference>
<protein>
    <submittedName>
        <fullName evidence="1">Uncharacterized protein</fullName>
    </submittedName>
</protein>
<comment type="caution">
    <text evidence="1">The sequence shown here is derived from an EMBL/GenBank/DDBJ whole genome shotgun (WGS) entry which is preliminary data.</text>
</comment>
<organism evidence="1 2">
    <name type="scientific">Streptomyces pacificus</name>
    <dbReference type="NCBI Taxonomy" id="2705029"/>
    <lineage>
        <taxon>Bacteria</taxon>
        <taxon>Bacillati</taxon>
        <taxon>Actinomycetota</taxon>
        <taxon>Actinomycetes</taxon>
        <taxon>Kitasatosporales</taxon>
        <taxon>Streptomycetaceae</taxon>
        <taxon>Streptomyces</taxon>
    </lineage>
</organism>
<keyword evidence="2" id="KW-1185">Reference proteome</keyword>
<name>A0A6A0AP75_9ACTN</name>